<name>A0A1V6C7B8_UNCT6</name>
<keyword evidence="1" id="KW-0732">Signal</keyword>
<organism evidence="3">
    <name type="scientific">candidate division TA06 bacterium ADurb.Bin131</name>
    <dbReference type="NCBI Taxonomy" id="1852827"/>
    <lineage>
        <taxon>Bacteria</taxon>
        <taxon>Bacteria division TA06</taxon>
    </lineage>
</organism>
<comment type="caution">
    <text evidence="3">The sequence shown here is derived from an EMBL/GenBank/DDBJ whole genome shotgun (WGS) entry which is preliminary data.</text>
</comment>
<dbReference type="EMBL" id="MWDQ01000111">
    <property type="protein sequence ID" value="OQB72828.1"/>
    <property type="molecule type" value="Genomic_DNA"/>
</dbReference>
<dbReference type="GO" id="GO:0035091">
    <property type="term" value="F:phosphatidylinositol binding"/>
    <property type="evidence" value="ECO:0007669"/>
    <property type="project" value="TreeGrafter"/>
</dbReference>
<evidence type="ECO:0000313" key="3">
    <source>
        <dbReference type="EMBL" id="OQB72828.1"/>
    </source>
</evidence>
<feature type="chain" id="PRO_5013297123" description="Ysc84 actin-binding domain-containing protein" evidence="1">
    <location>
        <begin position="26"/>
        <end position="243"/>
    </location>
</feature>
<dbReference type="CDD" id="cd11524">
    <property type="entry name" value="SYLF"/>
    <property type="match status" value="1"/>
</dbReference>
<protein>
    <recommendedName>
        <fullName evidence="2">Ysc84 actin-binding domain-containing protein</fullName>
    </recommendedName>
</protein>
<evidence type="ECO:0000256" key="1">
    <source>
        <dbReference type="SAM" id="SignalP"/>
    </source>
</evidence>
<accession>A0A1V6C7B8</accession>
<dbReference type="AlphaFoldDB" id="A0A1V6C7B8"/>
<gene>
    <name evidence="3" type="ORF">BWX89_01196</name>
</gene>
<proteinExistence type="predicted"/>
<dbReference type="PANTHER" id="PTHR15629:SF2">
    <property type="entry name" value="SH3 DOMAIN-CONTAINING YSC84-LIKE PROTEIN 1"/>
    <property type="match status" value="1"/>
</dbReference>
<dbReference type="PANTHER" id="PTHR15629">
    <property type="entry name" value="SH3YL1 PROTEIN"/>
    <property type="match status" value="1"/>
</dbReference>
<reference evidence="3" key="1">
    <citation type="submission" date="2017-02" db="EMBL/GenBank/DDBJ databases">
        <title>Delving into the versatile metabolic prowess of the omnipresent phylum Bacteroidetes.</title>
        <authorList>
            <person name="Nobu M.K."/>
            <person name="Mei R."/>
            <person name="Narihiro T."/>
            <person name="Kuroda K."/>
            <person name="Liu W.-T."/>
        </authorList>
    </citation>
    <scope>NUCLEOTIDE SEQUENCE</scope>
    <source>
        <strain evidence="3">ADurb.Bin131</strain>
    </source>
</reference>
<feature type="signal peptide" evidence="1">
    <location>
        <begin position="1"/>
        <end position="25"/>
    </location>
</feature>
<dbReference type="InterPro" id="IPR007461">
    <property type="entry name" value="Ysc84_actin-binding"/>
</dbReference>
<dbReference type="InterPro" id="IPR051702">
    <property type="entry name" value="SH3_domain_YSC84-like"/>
</dbReference>
<dbReference type="Proteomes" id="UP000485562">
    <property type="component" value="Unassembled WGS sequence"/>
</dbReference>
<sequence>MRFFMKEKILLCSMVLLFVTSCVFAAPPRALVKRIDMAKMFLDDIMEAPDTEIPAALIKQCRGVVIMRQYKAGFIFGVKGGYGVALVRDEETGEWSPPAFVKAGEGSYGVQIGGQAVDSILLIMNKEGMEMLIKTKFKLGVDGSVAAGPVGRDAAAKLGPGTAILVYSRAKGLYAGATIEGGLILNDNDANEKFYGVKGITTQDILFKKAVEMPDAAKDLINALKMYETRYDEIKESKETKEK</sequence>
<feature type="domain" description="Ysc84 actin-binding" evidence="2">
    <location>
        <begin position="105"/>
        <end position="226"/>
    </location>
</feature>
<dbReference type="Pfam" id="PF04366">
    <property type="entry name" value="Ysc84"/>
    <property type="match status" value="1"/>
</dbReference>
<evidence type="ECO:0000259" key="2">
    <source>
        <dbReference type="Pfam" id="PF04366"/>
    </source>
</evidence>
<dbReference type="PROSITE" id="PS51257">
    <property type="entry name" value="PROKAR_LIPOPROTEIN"/>
    <property type="match status" value="1"/>
</dbReference>